<dbReference type="InterPro" id="IPR012340">
    <property type="entry name" value="NA-bd_OB-fold"/>
</dbReference>
<keyword evidence="3" id="KW-0378">Hydrolase</keyword>
<evidence type="ECO:0000259" key="10">
    <source>
        <dbReference type="PROSITE" id="PS51194"/>
    </source>
</evidence>
<dbReference type="Gene3D" id="2.40.50.140">
    <property type="entry name" value="Nucleic acid-binding proteins"/>
    <property type="match status" value="1"/>
</dbReference>
<dbReference type="InterPro" id="IPR002464">
    <property type="entry name" value="DNA/RNA_helicase_DEAH_CS"/>
</dbReference>
<feature type="region of interest" description="Disordered" evidence="7">
    <location>
        <begin position="109"/>
        <end position="190"/>
    </location>
</feature>
<evidence type="ECO:0000259" key="9">
    <source>
        <dbReference type="PROSITE" id="PS51192"/>
    </source>
</evidence>
<dbReference type="Pfam" id="PF04408">
    <property type="entry name" value="WHD_HA2"/>
    <property type="match status" value="1"/>
</dbReference>
<dbReference type="Pfam" id="PF07717">
    <property type="entry name" value="OB_NTP_bind"/>
    <property type="match status" value="1"/>
</dbReference>
<keyword evidence="4" id="KW-0067">ATP-binding</keyword>
<evidence type="ECO:0000256" key="1">
    <source>
        <dbReference type="ARBA" id="ARBA00012552"/>
    </source>
</evidence>
<dbReference type="InterPro" id="IPR048333">
    <property type="entry name" value="HA2_WH"/>
</dbReference>
<dbReference type="InterPro" id="IPR027417">
    <property type="entry name" value="P-loop_NTPase"/>
</dbReference>
<dbReference type="PROSITE" id="PS50126">
    <property type="entry name" value="S1"/>
    <property type="match status" value="1"/>
</dbReference>
<evidence type="ECO:0000256" key="5">
    <source>
        <dbReference type="ARBA" id="ARBA00023187"/>
    </source>
</evidence>
<dbReference type="EMBL" id="JAPMOS010000001">
    <property type="protein sequence ID" value="KAJ4462984.1"/>
    <property type="molecule type" value="Genomic_DNA"/>
</dbReference>
<dbReference type="PANTHER" id="PTHR18934:SF85">
    <property type="entry name" value="ATP-DEPENDENT RNA HELICASE DHX8"/>
    <property type="match status" value="1"/>
</dbReference>
<dbReference type="EC" id="3.6.4.13" evidence="1"/>
<gene>
    <name evidence="11" type="ORF">PAPYR_216</name>
</gene>
<dbReference type="Pfam" id="PF21010">
    <property type="entry name" value="HA2_C"/>
    <property type="match status" value="1"/>
</dbReference>
<dbReference type="InterPro" id="IPR007502">
    <property type="entry name" value="Helicase-assoc_dom"/>
</dbReference>
<evidence type="ECO:0000256" key="4">
    <source>
        <dbReference type="ARBA" id="ARBA00022840"/>
    </source>
</evidence>
<feature type="region of interest" description="Disordered" evidence="7">
    <location>
        <begin position="259"/>
        <end position="310"/>
    </location>
</feature>
<dbReference type="GO" id="GO:0004386">
    <property type="term" value="F:helicase activity"/>
    <property type="evidence" value="ECO:0007669"/>
    <property type="project" value="UniProtKB-KW"/>
</dbReference>
<evidence type="ECO:0000256" key="3">
    <source>
        <dbReference type="ARBA" id="ARBA00022801"/>
    </source>
</evidence>
<feature type="compositionally biased region" description="Basic and acidic residues" evidence="7">
    <location>
        <begin position="171"/>
        <end position="190"/>
    </location>
</feature>
<name>A0ABQ8UV61_9EUKA</name>
<dbReference type="CDD" id="cd18791">
    <property type="entry name" value="SF2_C_RHA"/>
    <property type="match status" value="1"/>
</dbReference>
<dbReference type="InterPro" id="IPR001650">
    <property type="entry name" value="Helicase_C-like"/>
</dbReference>
<dbReference type="SMART" id="SM00847">
    <property type="entry name" value="HA2"/>
    <property type="match status" value="1"/>
</dbReference>
<evidence type="ECO:0000259" key="8">
    <source>
        <dbReference type="PROSITE" id="PS50126"/>
    </source>
</evidence>
<keyword evidence="5" id="KW-0507">mRNA processing</keyword>
<comment type="caution">
    <text evidence="11">The sequence shown here is derived from an EMBL/GenBank/DDBJ whole genome shotgun (WGS) entry which is preliminary data.</text>
</comment>
<evidence type="ECO:0000256" key="2">
    <source>
        <dbReference type="ARBA" id="ARBA00022741"/>
    </source>
</evidence>
<dbReference type="PROSITE" id="PS51194">
    <property type="entry name" value="HELICASE_CTER"/>
    <property type="match status" value="1"/>
</dbReference>
<evidence type="ECO:0000313" key="11">
    <source>
        <dbReference type="EMBL" id="KAJ4462984.1"/>
    </source>
</evidence>
<dbReference type="PROSITE" id="PS51192">
    <property type="entry name" value="HELICASE_ATP_BIND_1"/>
    <property type="match status" value="1"/>
</dbReference>
<evidence type="ECO:0000313" key="12">
    <source>
        <dbReference type="Proteomes" id="UP001141327"/>
    </source>
</evidence>
<dbReference type="Pfam" id="PF00271">
    <property type="entry name" value="Helicase_C"/>
    <property type="match status" value="1"/>
</dbReference>
<feature type="domain" description="Helicase C-terminal" evidence="10">
    <location>
        <begin position="693"/>
        <end position="873"/>
    </location>
</feature>
<dbReference type="Proteomes" id="UP001141327">
    <property type="component" value="Unassembled WGS sequence"/>
</dbReference>
<keyword evidence="6" id="KW-0539">Nucleus</keyword>
<evidence type="ECO:0000256" key="6">
    <source>
        <dbReference type="ARBA" id="ARBA00023242"/>
    </source>
</evidence>
<keyword evidence="2" id="KW-0547">Nucleotide-binding</keyword>
<sequence>MSQYPWRSMDRLARLSLVNKVVSELQHHRKEPDKDLAEFIVHLAEESHDLSSFQANLQENDCDFEPELISILWNVIEKMSSISQTVAAVERSAATAALPSSIPATAAAAAEADAARKHGRDGAMADGGRKQPRSGERSPRGGEHGAGFDEDSGFRVGCGSSGFNWEAGDEREERHIVPPRREHQPDDEAPVKYKIYRGRIRDIKQFGAFVEIYGIKGRKQGMVHNTDKPKGADFRMNADVWVKVVACAGSRISLTMREVDQSTGDDLFPRSATGESGPDAANPSGPSHSGVVVDDDPTTRGPRRRLPSPERWELNQLLKAGVVPAQDLPGFDPDQGVLAEADVDEEDVEVELNENEPAFLKGQTQRAVNLSPIRVIPVPQGTMHRAAMTQSGLVKERKIQQEAQRNAMLDSIPKDLNRGWVDPMPEANERHIAQELRGIGLMGSELPEWKRASMGERPSFGKFSKKPIKEQREELPIYRFRADILRALTQNQMLIVIGETGSGKTTQMTQYLAEEGYAARGRIGCTQPRRVAASSVAKRVAEEFGCRLGEEVGYSIRFEDCTGPDTIIKSVARLRAPGILPSRLSLTSSARPAPPRYMTDGMLLRECLADRDLSSYSVIMLDEAHERTIHTDVLFGLVKDCCRRRPDLKLIVTSATLDAEKFSAYFNNCPIFTIPGRTHPVEIFYAKEPEADYLDAALVTVMQIHLTEQPGDILLFLTGQEEIDTSCEILYERMKALGSRVPKLIILPVYSALPSEVQTRIFDPAPPGTRKCILATNIAEASLTIDGIKFVVDPGFAKQNCFNPRLGMDSLMVTPISQASARQRAGRAGRTGPGKCYRLYTEAAYKNELLPNTVPEIQRANLGNTVLMLKAMGINDLLNFDFMDPPPRQTLLSALENLYALEALDDEGLLTRLGRKMAEFPLEPPLSKMLITSVDLRCSDEILTVVAMLSVENVFYRPKEKQAQADQKKAKFFQPEGDHLTFLAVFQAWQHNGFSSPWCYENFIQVRAMRRAQDVRKQLLTIMDRYKLDVVSAGKNFNRIRQAIVAGFFNHAARRDPTEGYKSLVENQTVYIHPSSALFQKNPEYVLYHELVLTTKEYMRNVCQIDPRWLTQFAPSSTSKRKKQERIEPLYNRYQDPNAWRISKQRRGR</sequence>
<feature type="domain" description="S1 motif" evidence="8">
    <location>
        <begin position="193"/>
        <end position="257"/>
    </location>
</feature>
<keyword evidence="5" id="KW-0508">mRNA splicing</keyword>
<dbReference type="PROSITE" id="PS00690">
    <property type="entry name" value="DEAH_ATP_HELICASE"/>
    <property type="match status" value="1"/>
</dbReference>
<dbReference type="InterPro" id="IPR014001">
    <property type="entry name" value="Helicase_ATP-bd"/>
</dbReference>
<evidence type="ECO:0000256" key="7">
    <source>
        <dbReference type="SAM" id="MobiDB-lite"/>
    </source>
</evidence>
<feature type="domain" description="Helicase ATP-binding" evidence="9">
    <location>
        <begin position="485"/>
        <end position="675"/>
    </location>
</feature>
<dbReference type="SMART" id="SM00490">
    <property type="entry name" value="HELICc"/>
    <property type="match status" value="1"/>
</dbReference>
<dbReference type="PANTHER" id="PTHR18934">
    <property type="entry name" value="ATP-DEPENDENT RNA HELICASE"/>
    <property type="match status" value="1"/>
</dbReference>
<dbReference type="InterPro" id="IPR011709">
    <property type="entry name" value="DEAD-box_helicase_OB_fold"/>
</dbReference>
<accession>A0ABQ8UV61</accession>
<dbReference type="Gene3D" id="3.40.50.300">
    <property type="entry name" value="P-loop containing nucleotide triphosphate hydrolases"/>
    <property type="match status" value="2"/>
</dbReference>
<organism evidence="11 12">
    <name type="scientific">Paratrimastix pyriformis</name>
    <dbReference type="NCBI Taxonomy" id="342808"/>
    <lineage>
        <taxon>Eukaryota</taxon>
        <taxon>Metamonada</taxon>
        <taxon>Preaxostyla</taxon>
        <taxon>Paratrimastigidae</taxon>
        <taxon>Paratrimastix</taxon>
    </lineage>
</organism>
<dbReference type="Gene3D" id="1.20.120.1080">
    <property type="match status" value="1"/>
</dbReference>
<proteinExistence type="predicted"/>
<dbReference type="SMART" id="SM00487">
    <property type="entry name" value="DEXDc"/>
    <property type="match status" value="1"/>
</dbReference>
<keyword evidence="12" id="KW-1185">Reference proteome</keyword>
<dbReference type="SMART" id="SM00316">
    <property type="entry name" value="S1"/>
    <property type="match status" value="1"/>
</dbReference>
<protein>
    <recommendedName>
        <fullName evidence="1">RNA helicase</fullName>
        <ecNumber evidence="1">3.6.4.13</ecNumber>
    </recommendedName>
</protein>
<dbReference type="SUPFAM" id="SSF52540">
    <property type="entry name" value="P-loop containing nucleoside triphosphate hydrolases"/>
    <property type="match status" value="1"/>
</dbReference>
<dbReference type="InterPro" id="IPR003029">
    <property type="entry name" value="S1_domain"/>
</dbReference>
<keyword evidence="11" id="KW-0347">Helicase</keyword>
<reference evidence="11" key="1">
    <citation type="journal article" date="2022" name="bioRxiv">
        <title>Genomics of Preaxostyla Flagellates Illuminates Evolutionary Transitions and the Path Towards Mitochondrial Loss.</title>
        <authorList>
            <person name="Novak L.V.F."/>
            <person name="Treitli S.C."/>
            <person name="Pyrih J."/>
            <person name="Halakuc P."/>
            <person name="Pipaliya S.V."/>
            <person name="Vacek V."/>
            <person name="Brzon O."/>
            <person name="Soukal P."/>
            <person name="Eme L."/>
            <person name="Dacks J.B."/>
            <person name="Karnkowska A."/>
            <person name="Elias M."/>
            <person name="Hampl V."/>
        </authorList>
    </citation>
    <scope>NUCLEOTIDE SEQUENCE</scope>
    <source>
        <strain evidence="11">RCP-MX</strain>
    </source>
</reference>
<feature type="compositionally biased region" description="Basic and acidic residues" evidence="7">
    <location>
        <begin position="113"/>
        <end position="147"/>
    </location>
</feature>